<name>A0A1V9XQ94_9ACAR</name>
<evidence type="ECO:0000313" key="4">
    <source>
        <dbReference type="Proteomes" id="UP000192247"/>
    </source>
</evidence>
<feature type="region of interest" description="Disordered" evidence="1">
    <location>
        <begin position="125"/>
        <end position="164"/>
    </location>
</feature>
<keyword evidence="4" id="KW-1185">Reference proteome</keyword>
<dbReference type="AlphaFoldDB" id="A0A1V9XQ94"/>
<feature type="chain" id="PRO_5012551524" evidence="2">
    <location>
        <begin position="18"/>
        <end position="164"/>
    </location>
</feature>
<proteinExistence type="predicted"/>
<evidence type="ECO:0000313" key="3">
    <source>
        <dbReference type="EMBL" id="OQR75528.1"/>
    </source>
</evidence>
<evidence type="ECO:0000256" key="1">
    <source>
        <dbReference type="SAM" id="MobiDB-lite"/>
    </source>
</evidence>
<dbReference type="OrthoDB" id="6475338at2759"/>
<protein>
    <submittedName>
        <fullName evidence="3">Uncharacterized protein</fullName>
    </submittedName>
</protein>
<evidence type="ECO:0000256" key="2">
    <source>
        <dbReference type="SAM" id="SignalP"/>
    </source>
</evidence>
<gene>
    <name evidence="3" type="ORF">BIW11_03247</name>
</gene>
<dbReference type="Proteomes" id="UP000192247">
    <property type="component" value="Unassembled WGS sequence"/>
</dbReference>
<feature type="compositionally biased region" description="Basic and acidic residues" evidence="1">
    <location>
        <begin position="125"/>
        <end position="135"/>
    </location>
</feature>
<sequence length="164" mass="18476">MLLLLIYSLSDPPRVDAQTKVTLLDCITQELPATVSPRFRECVQEAQTSGTIYRFITGFECILRLANAIRPDRSVDLATLFAAVGDFKGTRFEKAALDCQTPLPAIKFTICMLERFQEICKDRVKIPRPPDKTGERPYITAVGPSRRVKPQRGTVPTPNKRPRK</sequence>
<keyword evidence="2" id="KW-0732">Signal</keyword>
<feature type="signal peptide" evidence="2">
    <location>
        <begin position="1"/>
        <end position="17"/>
    </location>
</feature>
<accession>A0A1V9XQ94</accession>
<organism evidence="3 4">
    <name type="scientific">Tropilaelaps mercedesae</name>
    <dbReference type="NCBI Taxonomy" id="418985"/>
    <lineage>
        <taxon>Eukaryota</taxon>
        <taxon>Metazoa</taxon>
        <taxon>Ecdysozoa</taxon>
        <taxon>Arthropoda</taxon>
        <taxon>Chelicerata</taxon>
        <taxon>Arachnida</taxon>
        <taxon>Acari</taxon>
        <taxon>Parasitiformes</taxon>
        <taxon>Mesostigmata</taxon>
        <taxon>Gamasina</taxon>
        <taxon>Dermanyssoidea</taxon>
        <taxon>Laelapidae</taxon>
        <taxon>Tropilaelaps</taxon>
    </lineage>
</organism>
<dbReference type="EMBL" id="MNPL01006259">
    <property type="protein sequence ID" value="OQR75528.1"/>
    <property type="molecule type" value="Genomic_DNA"/>
</dbReference>
<dbReference type="InParanoid" id="A0A1V9XQ94"/>
<reference evidence="3 4" key="1">
    <citation type="journal article" date="2017" name="Gigascience">
        <title>Draft genome of the honey bee ectoparasitic mite, Tropilaelaps mercedesae, is shaped by the parasitic life history.</title>
        <authorList>
            <person name="Dong X."/>
            <person name="Armstrong S.D."/>
            <person name="Xia D."/>
            <person name="Makepeace B.L."/>
            <person name="Darby A.C."/>
            <person name="Kadowaki T."/>
        </authorList>
    </citation>
    <scope>NUCLEOTIDE SEQUENCE [LARGE SCALE GENOMIC DNA]</scope>
    <source>
        <strain evidence="3">Wuxi-XJTLU</strain>
    </source>
</reference>
<comment type="caution">
    <text evidence="3">The sequence shown here is derived from an EMBL/GenBank/DDBJ whole genome shotgun (WGS) entry which is preliminary data.</text>
</comment>